<dbReference type="EMBL" id="SOAN01000009">
    <property type="protein sequence ID" value="TDS83798.1"/>
    <property type="molecule type" value="Genomic_DNA"/>
</dbReference>
<evidence type="ECO:0000259" key="3">
    <source>
        <dbReference type="Pfam" id="PF24837"/>
    </source>
</evidence>
<feature type="region of interest" description="Disordered" evidence="1">
    <location>
        <begin position="22"/>
        <end position="117"/>
    </location>
</feature>
<feature type="chain" id="PRO_5021017810" description="AMIN-like domain-containing protein" evidence="2">
    <location>
        <begin position="30"/>
        <end position="247"/>
    </location>
</feature>
<feature type="domain" description="AMIN-like" evidence="3">
    <location>
        <begin position="119"/>
        <end position="245"/>
    </location>
</feature>
<dbReference type="Proteomes" id="UP000294506">
    <property type="component" value="Unassembled WGS sequence"/>
</dbReference>
<feature type="compositionally biased region" description="Acidic residues" evidence="1">
    <location>
        <begin position="51"/>
        <end position="89"/>
    </location>
</feature>
<dbReference type="InterPro" id="IPR056303">
    <property type="entry name" value="AMIN-like"/>
</dbReference>
<dbReference type="AlphaFoldDB" id="A0A4R7FYB7"/>
<keyword evidence="5" id="KW-1185">Reference proteome</keyword>
<evidence type="ECO:0000256" key="1">
    <source>
        <dbReference type="SAM" id="MobiDB-lite"/>
    </source>
</evidence>
<evidence type="ECO:0000313" key="4">
    <source>
        <dbReference type="EMBL" id="TDS83798.1"/>
    </source>
</evidence>
<feature type="signal peptide" evidence="2">
    <location>
        <begin position="1"/>
        <end position="29"/>
    </location>
</feature>
<comment type="caution">
    <text evidence="4">The sequence shown here is derived from an EMBL/GenBank/DDBJ whole genome shotgun (WGS) entry which is preliminary data.</text>
</comment>
<evidence type="ECO:0000256" key="2">
    <source>
        <dbReference type="SAM" id="SignalP"/>
    </source>
</evidence>
<reference evidence="4 5" key="1">
    <citation type="submission" date="2019-03" db="EMBL/GenBank/DDBJ databases">
        <title>Genomic Encyclopedia of Type Strains, Phase III (KMG-III): the genomes of soil and plant-associated and newly described type strains.</title>
        <authorList>
            <person name="Whitman W."/>
        </authorList>
    </citation>
    <scope>NUCLEOTIDE SEQUENCE [LARGE SCALE GENOMIC DNA]</scope>
    <source>
        <strain evidence="4 5">DSM 27373</strain>
    </source>
</reference>
<evidence type="ECO:0000313" key="5">
    <source>
        <dbReference type="Proteomes" id="UP000294506"/>
    </source>
</evidence>
<organism evidence="4 5">
    <name type="scientific">Nesterenkonia aurantiaca</name>
    <dbReference type="NCBI Taxonomy" id="1436010"/>
    <lineage>
        <taxon>Bacteria</taxon>
        <taxon>Bacillati</taxon>
        <taxon>Actinomycetota</taxon>
        <taxon>Actinomycetes</taxon>
        <taxon>Micrococcales</taxon>
        <taxon>Micrococcaceae</taxon>
        <taxon>Nesterenkonia</taxon>
    </lineage>
</organism>
<accession>A0A4R7FYB7</accession>
<proteinExistence type="predicted"/>
<name>A0A4R7FYB7_9MICC</name>
<dbReference type="PROSITE" id="PS51257">
    <property type="entry name" value="PROKAR_LIPOPROTEIN"/>
    <property type="match status" value="1"/>
</dbReference>
<gene>
    <name evidence="4" type="ORF">EV640_10987</name>
</gene>
<protein>
    <recommendedName>
        <fullName evidence="3">AMIN-like domain-containing protein</fullName>
    </recommendedName>
</protein>
<keyword evidence="2" id="KW-0732">Signal</keyword>
<dbReference type="Pfam" id="PF24837">
    <property type="entry name" value="AMIN-like"/>
    <property type="match status" value="1"/>
</dbReference>
<sequence>MRHPHPSQITALGAATLLLLSSCGSPEGAQDPAPAEDTQQVDQSTPSPESDPSDQPDETDEPEASEEPEQAEESETPTPAEDQEPDQSEDAASLDFRTDAQESDGFPAEFTRGEDPNHLIDVRSGVHEGYDRVVFEYAGDGVPSWRGEYTDSAAELGRGEPIEVAGDHILEINVNGPSWAPEDPPEDELPSQEYYERDTGGAFEEIFIQGPFEAHSQYLIGLDQERPFQVQLLEDPTRLVVDIAHDE</sequence>
<dbReference type="RefSeq" id="WP_133726499.1">
    <property type="nucleotide sequence ID" value="NZ_SOAN01000009.1"/>
</dbReference>